<dbReference type="VEuPathDB" id="VectorBase:RSAN_043367"/>
<name>A0A9D4YRG2_RHISA</name>
<proteinExistence type="predicted"/>
<dbReference type="EMBL" id="JABSTV010000731">
    <property type="protein sequence ID" value="KAH7985758.1"/>
    <property type="molecule type" value="Genomic_DNA"/>
</dbReference>
<organism evidence="2 3">
    <name type="scientific">Rhipicephalus sanguineus</name>
    <name type="common">Brown dog tick</name>
    <name type="synonym">Ixodes sanguineus</name>
    <dbReference type="NCBI Taxonomy" id="34632"/>
    <lineage>
        <taxon>Eukaryota</taxon>
        <taxon>Metazoa</taxon>
        <taxon>Ecdysozoa</taxon>
        <taxon>Arthropoda</taxon>
        <taxon>Chelicerata</taxon>
        <taxon>Arachnida</taxon>
        <taxon>Acari</taxon>
        <taxon>Parasitiformes</taxon>
        <taxon>Ixodida</taxon>
        <taxon>Ixodoidea</taxon>
        <taxon>Ixodidae</taxon>
        <taxon>Rhipicephalinae</taxon>
        <taxon>Rhipicephalus</taxon>
        <taxon>Rhipicephalus</taxon>
    </lineage>
</organism>
<feature type="region of interest" description="Disordered" evidence="1">
    <location>
        <begin position="1"/>
        <end position="35"/>
    </location>
</feature>
<keyword evidence="3" id="KW-1185">Reference proteome</keyword>
<accession>A0A9D4YRG2</accession>
<comment type="caution">
    <text evidence="2">The sequence shown here is derived from an EMBL/GenBank/DDBJ whole genome shotgun (WGS) entry which is preliminary data.</text>
</comment>
<protein>
    <submittedName>
        <fullName evidence="2">Uncharacterized protein</fullName>
    </submittedName>
</protein>
<dbReference type="AlphaFoldDB" id="A0A9D4YRG2"/>
<sequence length="99" mass="11015">MRQKEEKTHKTPWKLTSHLSTACGDAPGDGDDVNDIGVIQPKQKKEESVKKAHLTAAQQKALTLSYEDYKRTANLLVLHLLREESRMEAAEQEGAAADD</sequence>
<evidence type="ECO:0000313" key="3">
    <source>
        <dbReference type="Proteomes" id="UP000821837"/>
    </source>
</evidence>
<reference evidence="2" key="1">
    <citation type="journal article" date="2020" name="Cell">
        <title>Large-Scale Comparative Analyses of Tick Genomes Elucidate Their Genetic Diversity and Vector Capacities.</title>
        <authorList>
            <consortium name="Tick Genome and Microbiome Consortium (TIGMIC)"/>
            <person name="Jia N."/>
            <person name="Wang J."/>
            <person name="Shi W."/>
            <person name="Du L."/>
            <person name="Sun Y."/>
            <person name="Zhan W."/>
            <person name="Jiang J.F."/>
            <person name="Wang Q."/>
            <person name="Zhang B."/>
            <person name="Ji P."/>
            <person name="Bell-Sakyi L."/>
            <person name="Cui X.M."/>
            <person name="Yuan T.T."/>
            <person name="Jiang B.G."/>
            <person name="Yang W.F."/>
            <person name="Lam T.T."/>
            <person name="Chang Q.C."/>
            <person name="Ding S.J."/>
            <person name="Wang X.J."/>
            <person name="Zhu J.G."/>
            <person name="Ruan X.D."/>
            <person name="Zhao L."/>
            <person name="Wei J.T."/>
            <person name="Ye R.Z."/>
            <person name="Que T.C."/>
            <person name="Du C.H."/>
            <person name="Zhou Y.H."/>
            <person name="Cheng J.X."/>
            <person name="Dai P.F."/>
            <person name="Guo W.B."/>
            <person name="Han X.H."/>
            <person name="Huang E.J."/>
            <person name="Li L.F."/>
            <person name="Wei W."/>
            <person name="Gao Y.C."/>
            <person name="Liu J.Z."/>
            <person name="Shao H.Z."/>
            <person name="Wang X."/>
            <person name="Wang C.C."/>
            <person name="Yang T.C."/>
            <person name="Huo Q.B."/>
            <person name="Li W."/>
            <person name="Chen H.Y."/>
            <person name="Chen S.E."/>
            <person name="Zhou L.G."/>
            <person name="Ni X.B."/>
            <person name="Tian J.H."/>
            <person name="Sheng Y."/>
            <person name="Liu T."/>
            <person name="Pan Y.S."/>
            <person name="Xia L.Y."/>
            <person name="Li J."/>
            <person name="Zhao F."/>
            <person name="Cao W.C."/>
        </authorList>
    </citation>
    <scope>NUCLEOTIDE SEQUENCE</scope>
    <source>
        <strain evidence="2">Rsan-2018</strain>
    </source>
</reference>
<evidence type="ECO:0000256" key="1">
    <source>
        <dbReference type="SAM" id="MobiDB-lite"/>
    </source>
</evidence>
<reference evidence="2" key="2">
    <citation type="submission" date="2021-09" db="EMBL/GenBank/DDBJ databases">
        <authorList>
            <person name="Jia N."/>
            <person name="Wang J."/>
            <person name="Shi W."/>
            <person name="Du L."/>
            <person name="Sun Y."/>
            <person name="Zhan W."/>
            <person name="Jiang J."/>
            <person name="Wang Q."/>
            <person name="Zhang B."/>
            <person name="Ji P."/>
            <person name="Sakyi L.B."/>
            <person name="Cui X."/>
            <person name="Yuan T."/>
            <person name="Jiang B."/>
            <person name="Yang W."/>
            <person name="Lam T.T.-Y."/>
            <person name="Chang Q."/>
            <person name="Ding S."/>
            <person name="Wang X."/>
            <person name="Zhu J."/>
            <person name="Ruan X."/>
            <person name="Zhao L."/>
            <person name="Wei J."/>
            <person name="Que T."/>
            <person name="Du C."/>
            <person name="Cheng J."/>
            <person name="Dai P."/>
            <person name="Han X."/>
            <person name="Huang E."/>
            <person name="Gao Y."/>
            <person name="Liu J."/>
            <person name="Shao H."/>
            <person name="Ye R."/>
            <person name="Li L."/>
            <person name="Wei W."/>
            <person name="Wang X."/>
            <person name="Wang C."/>
            <person name="Huo Q."/>
            <person name="Li W."/>
            <person name="Guo W."/>
            <person name="Chen H."/>
            <person name="Chen S."/>
            <person name="Zhou L."/>
            <person name="Zhou L."/>
            <person name="Ni X."/>
            <person name="Tian J."/>
            <person name="Zhou Y."/>
            <person name="Sheng Y."/>
            <person name="Liu T."/>
            <person name="Pan Y."/>
            <person name="Xia L."/>
            <person name="Li J."/>
            <person name="Zhao F."/>
            <person name="Cao W."/>
        </authorList>
    </citation>
    <scope>NUCLEOTIDE SEQUENCE</scope>
    <source>
        <strain evidence="2">Rsan-2018</strain>
        <tissue evidence="2">Larvae</tissue>
    </source>
</reference>
<evidence type="ECO:0000313" key="2">
    <source>
        <dbReference type="EMBL" id="KAH7985758.1"/>
    </source>
</evidence>
<gene>
    <name evidence="2" type="ORF">HPB52_025417</name>
</gene>
<dbReference type="Proteomes" id="UP000821837">
    <property type="component" value="Unassembled WGS sequence"/>
</dbReference>